<protein>
    <submittedName>
        <fullName evidence="2">BBRPI</fullName>
    </submittedName>
</protein>
<gene>
    <name evidence="2" type="ORF">NCTC10571_00697</name>
</gene>
<dbReference type="Proteomes" id="UP000255234">
    <property type="component" value="Unassembled WGS sequence"/>
</dbReference>
<dbReference type="SUPFAM" id="SSF55383">
    <property type="entry name" value="Copper amine oxidase, domain N"/>
    <property type="match status" value="1"/>
</dbReference>
<evidence type="ECO:0000313" key="3">
    <source>
        <dbReference type="Proteomes" id="UP000255234"/>
    </source>
</evidence>
<reference evidence="2 3" key="1">
    <citation type="submission" date="2018-06" db="EMBL/GenBank/DDBJ databases">
        <authorList>
            <consortium name="Pathogen Informatics"/>
            <person name="Doyle S."/>
        </authorList>
    </citation>
    <scope>NUCLEOTIDE SEQUENCE [LARGE SCALE GENOMIC DNA]</scope>
    <source>
        <strain evidence="2 3">NCTC10571</strain>
    </source>
</reference>
<evidence type="ECO:0000313" key="2">
    <source>
        <dbReference type="EMBL" id="STY70558.1"/>
    </source>
</evidence>
<dbReference type="Pfam" id="PF07833">
    <property type="entry name" value="Cu_amine_oxidN1"/>
    <property type="match status" value="1"/>
</dbReference>
<dbReference type="InterPro" id="IPR036582">
    <property type="entry name" value="Mao_N_sf"/>
</dbReference>
<sequence>MKLISRLLLLSFLALAVFTYILPVEATSTNQESTQTQQDEIIVNGTKINSYPIIINDCTLVPARDVCKNLGFTISWDSDEQTATINSKNMKSTVKIGQDLYTAQSTIALGMTAPISLGSGPLLINDKLYIPAELFRILQGNNPESLIYNNHQILLNTIE</sequence>
<dbReference type="Gene3D" id="3.30.457.10">
    <property type="entry name" value="Copper amine oxidase-like, N-terminal domain"/>
    <property type="match status" value="1"/>
</dbReference>
<accession>A0A378NX46</accession>
<evidence type="ECO:0000259" key="1">
    <source>
        <dbReference type="Pfam" id="PF07833"/>
    </source>
</evidence>
<dbReference type="AlphaFoldDB" id="A0A378NX46"/>
<organism evidence="2 3">
    <name type="scientific">Megamonas hypermegale</name>
    <dbReference type="NCBI Taxonomy" id="158847"/>
    <lineage>
        <taxon>Bacteria</taxon>
        <taxon>Bacillati</taxon>
        <taxon>Bacillota</taxon>
        <taxon>Negativicutes</taxon>
        <taxon>Selenomonadales</taxon>
        <taxon>Selenomonadaceae</taxon>
        <taxon>Megamonas</taxon>
    </lineage>
</organism>
<dbReference type="InterPro" id="IPR012854">
    <property type="entry name" value="Cu_amine_oxidase-like_N"/>
</dbReference>
<proteinExistence type="predicted"/>
<name>A0A378NX46_9FIRM</name>
<feature type="domain" description="Copper amine oxidase-like N-terminal" evidence="1">
    <location>
        <begin position="43"/>
        <end position="135"/>
    </location>
</feature>
<dbReference type="RefSeq" id="WP_115151132.1">
    <property type="nucleotide sequence ID" value="NZ_UGPP01000001.1"/>
</dbReference>
<dbReference type="EMBL" id="UGPP01000001">
    <property type="protein sequence ID" value="STY70558.1"/>
    <property type="molecule type" value="Genomic_DNA"/>
</dbReference>